<dbReference type="GO" id="GO:0051301">
    <property type="term" value="P:cell division"/>
    <property type="evidence" value="ECO:0007669"/>
    <property type="project" value="InterPro"/>
</dbReference>
<keyword evidence="5 6" id="KW-0472">Membrane</keyword>
<dbReference type="GO" id="GO:0032153">
    <property type="term" value="C:cell division site"/>
    <property type="evidence" value="ECO:0007669"/>
    <property type="project" value="TreeGrafter"/>
</dbReference>
<evidence type="ECO:0000256" key="4">
    <source>
        <dbReference type="ARBA" id="ARBA00022989"/>
    </source>
</evidence>
<protein>
    <recommendedName>
        <fullName evidence="9">Rod shape-determining protein RodA</fullName>
    </recommendedName>
</protein>
<accession>A0A1G2LA72</accession>
<evidence type="ECO:0000256" key="5">
    <source>
        <dbReference type="ARBA" id="ARBA00023136"/>
    </source>
</evidence>
<feature type="transmembrane region" description="Helical" evidence="6">
    <location>
        <begin position="162"/>
        <end position="179"/>
    </location>
</feature>
<dbReference type="AlphaFoldDB" id="A0A1G2LA72"/>
<feature type="transmembrane region" description="Helical" evidence="6">
    <location>
        <begin position="71"/>
        <end position="92"/>
    </location>
</feature>
<dbReference type="PANTHER" id="PTHR30474">
    <property type="entry name" value="CELL CYCLE PROTEIN"/>
    <property type="match status" value="1"/>
</dbReference>
<evidence type="ECO:0000256" key="1">
    <source>
        <dbReference type="ARBA" id="ARBA00004141"/>
    </source>
</evidence>
<feature type="transmembrane region" description="Helical" evidence="6">
    <location>
        <begin position="139"/>
        <end position="156"/>
    </location>
</feature>
<evidence type="ECO:0000313" key="7">
    <source>
        <dbReference type="EMBL" id="OHA08536.1"/>
    </source>
</evidence>
<dbReference type="InterPro" id="IPR001182">
    <property type="entry name" value="FtsW/RodA"/>
</dbReference>
<organism evidence="7 8">
    <name type="scientific">Candidatus Sungbacteria bacterium RIFCSPLOWO2_01_FULL_59_16</name>
    <dbReference type="NCBI Taxonomy" id="1802280"/>
    <lineage>
        <taxon>Bacteria</taxon>
        <taxon>Candidatus Sungiibacteriota</taxon>
    </lineage>
</organism>
<feature type="transmembrane region" description="Helical" evidence="6">
    <location>
        <begin position="12"/>
        <end position="34"/>
    </location>
</feature>
<gene>
    <name evidence="7" type="ORF">A3B37_00080</name>
</gene>
<evidence type="ECO:0000256" key="6">
    <source>
        <dbReference type="SAM" id="Phobius"/>
    </source>
</evidence>
<dbReference type="PANTHER" id="PTHR30474:SF1">
    <property type="entry name" value="PEPTIDOGLYCAN GLYCOSYLTRANSFERASE MRDB"/>
    <property type="match status" value="1"/>
</dbReference>
<evidence type="ECO:0000256" key="3">
    <source>
        <dbReference type="ARBA" id="ARBA00022960"/>
    </source>
</evidence>
<dbReference type="GO" id="GO:0008360">
    <property type="term" value="P:regulation of cell shape"/>
    <property type="evidence" value="ECO:0007669"/>
    <property type="project" value="UniProtKB-KW"/>
</dbReference>
<feature type="transmembrane region" description="Helical" evidence="6">
    <location>
        <begin position="46"/>
        <end position="64"/>
    </location>
</feature>
<feature type="transmembrane region" description="Helical" evidence="6">
    <location>
        <begin position="104"/>
        <end position="127"/>
    </location>
</feature>
<keyword evidence="3" id="KW-0133">Cell shape</keyword>
<dbReference type="EMBL" id="MHQS01000015">
    <property type="protein sequence ID" value="OHA08536.1"/>
    <property type="molecule type" value="Genomic_DNA"/>
</dbReference>
<dbReference type="GO" id="GO:0015648">
    <property type="term" value="F:lipid-linked peptidoglycan transporter activity"/>
    <property type="evidence" value="ECO:0007669"/>
    <property type="project" value="TreeGrafter"/>
</dbReference>
<feature type="transmembrane region" description="Helical" evidence="6">
    <location>
        <begin position="334"/>
        <end position="356"/>
    </location>
</feature>
<feature type="transmembrane region" description="Helical" evidence="6">
    <location>
        <begin position="186"/>
        <end position="204"/>
    </location>
</feature>
<evidence type="ECO:0008006" key="9">
    <source>
        <dbReference type="Google" id="ProtNLM"/>
    </source>
</evidence>
<comment type="caution">
    <text evidence="7">The sequence shown here is derived from an EMBL/GenBank/DDBJ whole genome shotgun (WGS) entry which is preliminary data.</text>
</comment>
<dbReference type="Proteomes" id="UP000176705">
    <property type="component" value="Unassembled WGS sequence"/>
</dbReference>
<name>A0A1G2LA72_9BACT</name>
<feature type="transmembrane region" description="Helical" evidence="6">
    <location>
        <begin position="273"/>
        <end position="293"/>
    </location>
</feature>
<dbReference type="STRING" id="1802280.A3B37_00080"/>
<reference evidence="7 8" key="1">
    <citation type="journal article" date="2016" name="Nat. Commun.">
        <title>Thousands of microbial genomes shed light on interconnected biogeochemical processes in an aquifer system.</title>
        <authorList>
            <person name="Anantharaman K."/>
            <person name="Brown C.T."/>
            <person name="Hug L.A."/>
            <person name="Sharon I."/>
            <person name="Castelle C.J."/>
            <person name="Probst A.J."/>
            <person name="Thomas B.C."/>
            <person name="Singh A."/>
            <person name="Wilkins M.J."/>
            <person name="Karaoz U."/>
            <person name="Brodie E.L."/>
            <person name="Williams K.H."/>
            <person name="Hubbard S.S."/>
            <person name="Banfield J.F."/>
        </authorList>
    </citation>
    <scope>NUCLEOTIDE SEQUENCE [LARGE SCALE GENOMIC DNA]</scope>
</reference>
<sequence>MAAAFAKFFWQADWPLAAVVALLLGIGAVAVWSFSPPGSDLFWRQLLWAGVGIPIFLLFSLLDYRLFKNHGFFLVLLYLGALVLLASLLMFAPETRGVRAWFQIGGAGIQPVEPMKLVLALVLAKYFSRRHVEIARARHIVISGLYAGVAALLVLAQPDLGSAIILGAGWFAVVASAGIRARHLTVFFVLAAVISAVAWFWLLAPYQQERVIAFVNPERDPQGAAYNTTQAMVAAGSGRLFGKGIGYGTQSHLNFLPEAETDFIFAAFAEETGFAGALLLLGLFAALGWRLVAIGVAAQDNFSKLFIIGFGTLVFSQALLHIAVNLGLLPVTGIGLPLISYGGSNLVTTLAGLGIVQSIRIHSRAEIE</sequence>
<keyword evidence="4 6" id="KW-1133">Transmembrane helix</keyword>
<evidence type="ECO:0000256" key="2">
    <source>
        <dbReference type="ARBA" id="ARBA00022692"/>
    </source>
</evidence>
<evidence type="ECO:0000313" key="8">
    <source>
        <dbReference type="Proteomes" id="UP000176705"/>
    </source>
</evidence>
<proteinExistence type="predicted"/>
<dbReference type="Pfam" id="PF01098">
    <property type="entry name" value="FTSW_RODA_SPOVE"/>
    <property type="match status" value="1"/>
</dbReference>
<dbReference type="GO" id="GO:0005886">
    <property type="term" value="C:plasma membrane"/>
    <property type="evidence" value="ECO:0007669"/>
    <property type="project" value="TreeGrafter"/>
</dbReference>
<comment type="subcellular location">
    <subcellularLocation>
        <location evidence="1">Membrane</location>
        <topology evidence="1">Multi-pass membrane protein</topology>
    </subcellularLocation>
</comment>
<keyword evidence="2 6" id="KW-0812">Transmembrane</keyword>
<feature type="transmembrane region" description="Helical" evidence="6">
    <location>
        <begin position="305"/>
        <end position="328"/>
    </location>
</feature>